<evidence type="ECO:0000313" key="2">
    <source>
        <dbReference type="Proteomes" id="UP000198866"/>
    </source>
</evidence>
<dbReference type="AlphaFoldDB" id="A0A1H7EMR6"/>
<dbReference type="EMBL" id="FNYE01000100">
    <property type="protein sequence ID" value="SEK14357.1"/>
    <property type="molecule type" value="Genomic_DNA"/>
</dbReference>
<dbReference type="Proteomes" id="UP000198866">
    <property type="component" value="Unassembled WGS sequence"/>
</dbReference>
<sequence>MRTLNQLQSFDPRRPQRRLTGQLIRTISSRMRVATPSGGGAPGLIATVCGTPCAEAGPRLSEVVTWRLHCASNPLPSGVGVTQLTISIGVPAKAISGTTQ</sequence>
<evidence type="ECO:0000313" key="1">
    <source>
        <dbReference type="EMBL" id="SEK14357.1"/>
    </source>
</evidence>
<keyword evidence="2" id="KW-1185">Reference proteome</keyword>
<reference evidence="2" key="1">
    <citation type="submission" date="2016-10" db="EMBL/GenBank/DDBJ databases">
        <authorList>
            <person name="Varghese N."/>
            <person name="Submissions S."/>
        </authorList>
    </citation>
    <scope>NUCLEOTIDE SEQUENCE [LARGE SCALE GENOMIC DNA]</scope>
    <source>
        <strain evidence="2">LMG 26031</strain>
    </source>
</reference>
<accession>A0A1H7EMR6</accession>
<gene>
    <name evidence="1" type="ORF">SAMN05192539_11002</name>
</gene>
<protein>
    <submittedName>
        <fullName evidence="1">Uncharacterized protein</fullName>
    </submittedName>
</protein>
<organism evidence="1 2">
    <name type="scientific">Paraburkholderia diazotrophica</name>
    <dbReference type="NCBI Taxonomy" id="667676"/>
    <lineage>
        <taxon>Bacteria</taxon>
        <taxon>Pseudomonadati</taxon>
        <taxon>Pseudomonadota</taxon>
        <taxon>Betaproteobacteria</taxon>
        <taxon>Burkholderiales</taxon>
        <taxon>Burkholderiaceae</taxon>
        <taxon>Paraburkholderia</taxon>
    </lineage>
</organism>
<name>A0A1H7EMR6_9BURK</name>
<proteinExistence type="predicted"/>